<feature type="signal peptide" evidence="1">
    <location>
        <begin position="1"/>
        <end position="18"/>
    </location>
</feature>
<name>A0A9P5XFJ9_9AGAR</name>
<dbReference type="Proteomes" id="UP000807342">
    <property type="component" value="Unassembled WGS sequence"/>
</dbReference>
<keyword evidence="1" id="KW-0732">Signal</keyword>
<evidence type="ECO:0000256" key="1">
    <source>
        <dbReference type="SAM" id="SignalP"/>
    </source>
</evidence>
<protein>
    <recommendedName>
        <fullName evidence="4">Effector protein</fullName>
    </recommendedName>
</protein>
<reference evidence="2" key="1">
    <citation type="submission" date="2020-11" db="EMBL/GenBank/DDBJ databases">
        <authorList>
            <consortium name="DOE Joint Genome Institute"/>
            <person name="Ahrendt S."/>
            <person name="Riley R."/>
            <person name="Andreopoulos W."/>
            <person name="Labutti K."/>
            <person name="Pangilinan J."/>
            <person name="Ruiz-Duenas F.J."/>
            <person name="Barrasa J.M."/>
            <person name="Sanchez-Garcia M."/>
            <person name="Camarero S."/>
            <person name="Miyauchi S."/>
            <person name="Serrano A."/>
            <person name="Linde D."/>
            <person name="Babiker R."/>
            <person name="Drula E."/>
            <person name="Ayuso-Fernandez I."/>
            <person name="Pacheco R."/>
            <person name="Padilla G."/>
            <person name="Ferreira P."/>
            <person name="Barriuso J."/>
            <person name="Kellner H."/>
            <person name="Castanera R."/>
            <person name="Alfaro M."/>
            <person name="Ramirez L."/>
            <person name="Pisabarro A.G."/>
            <person name="Kuo A."/>
            <person name="Tritt A."/>
            <person name="Lipzen A."/>
            <person name="He G."/>
            <person name="Yan M."/>
            <person name="Ng V."/>
            <person name="Cullen D."/>
            <person name="Martin F."/>
            <person name="Rosso M.-N."/>
            <person name="Henrissat B."/>
            <person name="Hibbett D."/>
            <person name="Martinez A.T."/>
            <person name="Grigoriev I.V."/>
        </authorList>
    </citation>
    <scope>NUCLEOTIDE SEQUENCE</scope>
    <source>
        <strain evidence="2">MF-IS2</strain>
    </source>
</reference>
<evidence type="ECO:0000313" key="2">
    <source>
        <dbReference type="EMBL" id="KAF9448565.1"/>
    </source>
</evidence>
<evidence type="ECO:0008006" key="4">
    <source>
        <dbReference type="Google" id="ProtNLM"/>
    </source>
</evidence>
<gene>
    <name evidence="2" type="ORF">P691DRAFT_669199</name>
</gene>
<accession>A0A9P5XFJ9</accession>
<evidence type="ECO:0000313" key="3">
    <source>
        <dbReference type="Proteomes" id="UP000807342"/>
    </source>
</evidence>
<keyword evidence="3" id="KW-1185">Reference proteome</keyword>
<comment type="caution">
    <text evidence="2">The sequence shown here is derived from an EMBL/GenBank/DDBJ whole genome shotgun (WGS) entry which is preliminary data.</text>
</comment>
<feature type="chain" id="PRO_5040357328" description="Effector protein" evidence="1">
    <location>
        <begin position="19"/>
        <end position="195"/>
    </location>
</feature>
<dbReference type="AlphaFoldDB" id="A0A9P5XFJ9"/>
<proteinExistence type="predicted"/>
<organism evidence="2 3">
    <name type="scientific">Macrolepiota fuliginosa MF-IS2</name>
    <dbReference type="NCBI Taxonomy" id="1400762"/>
    <lineage>
        <taxon>Eukaryota</taxon>
        <taxon>Fungi</taxon>
        <taxon>Dikarya</taxon>
        <taxon>Basidiomycota</taxon>
        <taxon>Agaricomycotina</taxon>
        <taxon>Agaricomycetes</taxon>
        <taxon>Agaricomycetidae</taxon>
        <taxon>Agaricales</taxon>
        <taxon>Agaricineae</taxon>
        <taxon>Agaricaceae</taxon>
        <taxon>Macrolepiota</taxon>
    </lineage>
</organism>
<dbReference type="OrthoDB" id="3044029at2759"/>
<sequence>MSFWIFIGLLACIAAASASPAADVQDLRARAAAPDNIVYVTDASNFCMIMPRDPHTNIGDSEHTGGMKTYCSPSGRYSSTQGQLPPDFWSNVAFKIGHSSRKARYAQLTGCIRPEKLTRLNPDDGGGQYDSSGGAGGRGNPAGSVCLGYKHYVELVEPAEKRACIKCCDDLTDCPLNRDTSGCPAVIPGNYFNCG</sequence>
<dbReference type="EMBL" id="MU151157">
    <property type="protein sequence ID" value="KAF9448565.1"/>
    <property type="molecule type" value="Genomic_DNA"/>
</dbReference>